<dbReference type="EMBL" id="BMAW01082412">
    <property type="protein sequence ID" value="GFU29126.1"/>
    <property type="molecule type" value="Genomic_DNA"/>
</dbReference>
<dbReference type="AlphaFoldDB" id="A0A8X6QJW2"/>
<keyword evidence="2" id="KW-1185">Reference proteome</keyword>
<name>A0A8X6QJW2_NEPPI</name>
<gene>
    <name evidence="1" type="ORF">NPIL_286841</name>
</gene>
<reference evidence="1" key="1">
    <citation type="submission" date="2020-08" db="EMBL/GenBank/DDBJ databases">
        <title>Multicomponent nature underlies the extraordinary mechanical properties of spider dragline silk.</title>
        <authorList>
            <person name="Kono N."/>
            <person name="Nakamura H."/>
            <person name="Mori M."/>
            <person name="Yoshida Y."/>
            <person name="Ohtoshi R."/>
            <person name="Malay A.D."/>
            <person name="Moran D.A.P."/>
            <person name="Tomita M."/>
            <person name="Numata K."/>
            <person name="Arakawa K."/>
        </authorList>
    </citation>
    <scope>NUCLEOTIDE SEQUENCE</scope>
</reference>
<dbReference type="Proteomes" id="UP000887013">
    <property type="component" value="Unassembled WGS sequence"/>
</dbReference>
<accession>A0A8X6QJW2</accession>
<proteinExistence type="predicted"/>
<evidence type="ECO:0000313" key="1">
    <source>
        <dbReference type="EMBL" id="GFU29126.1"/>
    </source>
</evidence>
<sequence>MNRHSSCAFTDYPVCDKSPQQMLSEAGFPLVVRVRWKKSDFEIVSEFLANTDISERSLSYWSVGCGGEWLYWLPQMGAIV</sequence>
<organism evidence="1 2">
    <name type="scientific">Nephila pilipes</name>
    <name type="common">Giant wood spider</name>
    <name type="synonym">Nephila maculata</name>
    <dbReference type="NCBI Taxonomy" id="299642"/>
    <lineage>
        <taxon>Eukaryota</taxon>
        <taxon>Metazoa</taxon>
        <taxon>Ecdysozoa</taxon>
        <taxon>Arthropoda</taxon>
        <taxon>Chelicerata</taxon>
        <taxon>Arachnida</taxon>
        <taxon>Araneae</taxon>
        <taxon>Araneomorphae</taxon>
        <taxon>Entelegynae</taxon>
        <taxon>Araneoidea</taxon>
        <taxon>Nephilidae</taxon>
        <taxon>Nephila</taxon>
    </lineage>
</organism>
<comment type="caution">
    <text evidence="1">The sequence shown here is derived from an EMBL/GenBank/DDBJ whole genome shotgun (WGS) entry which is preliminary data.</text>
</comment>
<protein>
    <submittedName>
        <fullName evidence="1">Uncharacterized protein</fullName>
    </submittedName>
</protein>
<evidence type="ECO:0000313" key="2">
    <source>
        <dbReference type="Proteomes" id="UP000887013"/>
    </source>
</evidence>